<dbReference type="EMBL" id="JAQQKV010000002">
    <property type="protein sequence ID" value="MDC7676846.1"/>
    <property type="molecule type" value="Genomic_DNA"/>
</dbReference>
<evidence type="ECO:0000313" key="2">
    <source>
        <dbReference type="Proteomes" id="UP001218579"/>
    </source>
</evidence>
<reference evidence="1 2" key="1">
    <citation type="submission" date="2023-01" db="EMBL/GenBank/DDBJ databases">
        <title>Novel species of the genus Asticcacaulis isolated from rivers.</title>
        <authorList>
            <person name="Lu H."/>
        </authorList>
    </citation>
    <scope>NUCLEOTIDE SEQUENCE [LARGE SCALE GENOMIC DNA]</scope>
    <source>
        <strain evidence="1 2">LKC15W</strain>
    </source>
</reference>
<sequence length="128" mass="14607">MSSNFPPKWTVLKIWCAHLAQPHNKFCIVIDAKKGWFFFINSDPPAFRKAKNLAVEIGNFEAHFLSHTSYIDTTTFEELSEVSVNSAIKDPDRNMGLLIKSVQKKIKDMVSSHHVLPPEPREIVLDDN</sequence>
<comment type="caution">
    <text evidence="1">The sequence shown here is derived from an EMBL/GenBank/DDBJ whole genome shotgun (WGS) entry which is preliminary data.</text>
</comment>
<dbReference type="Proteomes" id="UP001218579">
    <property type="component" value="Unassembled WGS sequence"/>
</dbReference>
<keyword evidence="2" id="KW-1185">Reference proteome</keyword>
<dbReference type="RefSeq" id="WP_272745165.1">
    <property type="nucleotide sequence ID" value="NZ_JAQQKV010000002.1"/>
</dbReference>
<evidence type="ECO:0000313" key="1">
    <source>
        <dbReference type="EMBL" id="MDC7676846.1"/>
    </source>
</evidence>
<name>A0ABT5HKS4_9CAUL</name>
<protein>
    <submittedName>
        <fullName evidence="1">Uncharacterized protein</fullName>
    </submittedName>
</protein>
<proteinExistence type="predicted"/>
<gene>
    <name evidence="1" type="ORF">PQU98_11935</name>
</gene>
<accession>A0ABT5HKS4</accession>
<organism evidence="1 2">
    <name type="scientific">Asticcacaulis machinosus</name>
    <dbReference type="NCBI Taxonomy" id="2984211"/>
    <lineage>
        <taxon>Bacteria</taxon>
        <taxon>Pseudomonadati</taxon>
        <taxon>Pseudomonadota</taxon>
        <taxon>Alphaproteobacteria</taxon>
        <taxon>Caulobacterales</taxon>
        <taxon>Caulobacteraceae</taxon>
        <taxon>Asticcacaulis</taxon>
    </lineage>
</organism>